<evidence type="ECO:0000256" key="4">
    <source>
        <dbReference type="ARBA" id="ARBA00023004"/>
    </source>
</evidence>
<gene>
    <name evidence="8" type="ORF">FBZ90_103291</name>
</gene>
<proteinExistence type="inferred from homology"/>
<sequence>MKTPTVQKIAQALVGNDEAGRLMEMLALHPAFLADHGDAVPRAVVAQALTMQLFRGLLREVPEGARYVREQGGRMVFDHGALRTVNAPGLGALPPGHAAFARVLEPLGYHVGGTYPLERLRMMGYAYTHRDYPEDIAQFFVSEIFPDRFSPEVQAAALEVFQVKDDPLAADAKGLLDRLGGGGTLTLDEATALVGELLRLFDRHHPVPTLAQYETLLAESAELAWIATEGNRFNHATDRVPDVEALADDLKARGYEMKPKVEVSRDGTVRQTALRAAMVERPFIDARGNLTSRVVPGSFYEFISRDPLKSETGGIEAARGLDLRFDSGNAQGIFKMTAAASGC</sequence>
<name>A0A560HFY0_9PROT</name>
<dbReference type="AlphaFoldDB" id="A0A560HFY0"/>
<evidence type="ECO:0000256" key="6">
    <source>
        <dbReference type="ARBA" id="ARBA00035023"/>
    </source>
</evidence>
<comment type="cofactor">
    <cofactor evidence="1">
        <name>Fe(2+)</name>
        <dbReference type="ChEBI" id="CHEBI:29033"/>
    </cofactor>
</comment>
<dbReference type="OrthoDB" id="506370at2"/>
<keyword evidence="2" id="KW-0223">Dioxygenase</keyword>
<keyword evidence="9" id="KW-1185">Reference proteome</keyword>
<organism evidence="8 9">
    <name type="scientific">Nitrospirillum amazonense</name>
    <dbReference type="NCBI Taxonomy" id="28077"/>
    <lineage>
        <taxon>Bacteria</taxon>
        <taxon>Pseudomonadati</taxon>
        <taxon>Pseudomonadota</taxon>
        <taxon>Alphaproteobacteria</taxon>
        <taxon>Rhodospirillales</taxon>
        <taxon>Azospirillaceae</taxon>
        <taxon>Nitrospirillum</taxon>
    </lineage>
</organism>
<evidence type="ECO:0000256" key="5">
    <source>
        <dbReference type="ARBA" id="ARBA00035013"/>
    </source>
</evidence>
<evidence type="ECO:0000256" key="2">
    <source>
        <dbReference type="ARBA" id="ARBA00022964"/>
    </source>
</evidence>
<evidence type="ECO:0000313" key="9">
    <source>
        <dbReference type="Proteomes" id="UP000315751"/>
    </source>
</evidence>
<evidence type="ECO:0000256" key="7">
    <source>
        <dbReference type="ARBA" id="ARBA00035045"/>
    </source>
</evidence>
<dbReference type="EMBL" id="VITR01000003">
    <property type="protein sequence ID" value="TWB44384.1"/>
    <property type="molecule type" value="Genomic_DNA"/>
</dbReference>
<dbReference type="Proteomes" id="UP000315751">
    <property type="component" value="Unassembled WGS sequence"/>
</dbReference>
<dbReference type="GO" id="GO:0051213">
    <property type="term" value="F:dioxygenase activity"/>
    <property type="evidence" value="ECO:0007669"/>
    <property type="project" value="UniProtKB-KW"/>
</dbReference>
<dbReference type="Pfam" id="PF07063">
    <property type="entry name" value="HGLS"/>
    <property type="match status" value="1"/>
</dbReference>
<evidence type="ECO:0000313" key="8">
    <source>
        <dbReference type="EMBL" id="TWB44384.1"/>
    </source>
</evidence>
<dbReference type="PANTHER" id="PTHR31136:SF5">
    <property type="entry name" value="2-OXOADIPATE DIOXYGENASE_DECARBOXYLASE, CHLOROPLASTIC"/>
    <property type="match status" value="1"/>
</dbReference>
<dbReference type="InterPro" id="IPR009770">
    <property type="entry name" value="HGLS"/>
</dbReference>
<dbReference type="EC" id="1.13.11.93" evidence="6"/>
<evidence type="ECO:0000256" key="1">
    <source>
        <dbReference type="ARBA" id="ARBA00001954"/>
    </source>
</evidence>
<dbReference type="Gene3D" id="3.10.180.50">
    <property type="match status" value="1"/>
</dbReference>
<reference evidence="8 9" key="1">
    <citation type="submission" date="2019-06" db="EMBL/GenBank/DDBJ databases">
        <title>Genomic Encyclopedia of Type Strains, Phase IV (KMG-V): Genome sequencing to study the core and pangenomes of soil and plant-associated prokaryotes.</title>
        <authorList>
            <person name="Whitman W."/>
        </authorList>
    </citation>
    <scope>NUCLEOTIDE SEQUENCE [LARGE SCALE GENOMIC DNA]</scope>
    <source>
        <strain evidence="8 9">BR 11622</strain>
    </source>
</reference>
<protein>
    <recommendedName>
        <fullName evidence="6">2-oxoadipate dioxygenase/decarboxylase</fullName>
        <ecNumber evidence="6">1.13.11.93</ecNumber>
    </recommendedName>
    <alternativeName>
        <fullName evidence="7">2-hydroxyglutarate synthase</fullName>
    </alternativeName>
</protein>
<dbReference type="PANTHER" id="PTHR31136">
    <property type="entry name" value="DUF1338 DOMAIN-CONTAINING PROTEIN"/>
    <property type="match status" value="1"/>
</dbReference>
<keyword evidence="4" id="KW-0408">Iron</keyword>
<evidence type="ECO:0000256" key="3">
    <source>
        <dbReference type="ARBA" id="ARBA00023002"/>
    </source>
</evidence>
<dbReference type="RefSeq" id="WP_145730193.1">
    <property type="nucleotide sequence ID" value="NZ_VITR01000003.1"/>
</dbReference>
<dbReference type="SMART" id="SM01150">
    <property type="entry name" value="DUF1338"/>
    <property type="match status" value="1"/>
</dbReference>
<comment type="caution">
    <text evidence="8">The sequence shown here is derived from an EMBL/GenBank/DDBJ whole genome shotgun (WGS) entry which is preliminary data.</text>
</comment>
<comment type="similarity">
    <text evidence="5">Belongs to the 2-oxoadipate dioxygenase/decarboxylase family.</text>
</comment>
<accession>A0A560HFY0</accession>
<keyword evidence="3" id="KW-0560">Oxidoreductase</keyword>